<dbReference type="AlphaFoldDB" id="A0A1H0LGR2"/>
<proteinExistence type="predicted"/>
<dbReference type="SUPFAM" id="SSF55136">
    <property type="entry name" value="Probable bacterial effector-binding domain"/>
    <property type="match status" value="1"/>
</dbReference>
<keyword evidence="3" id="KW-1185">Reference proteome</keyword>
<feature type="domain" description="AraC effector-binding" evidence="1">
    <location>
        <begin position="3"/>
        <end position="148"/>
    </location>
</feature>
<evidence type="ECO:0000313" key="3">
    <source>
        <dbReference type="Proteomes" id="UP000198860"/>
    </source>
</evidence>
<dbReference type="Gene3D" id="3.20.80.10">
    <property type="entry name" value="Regulatory factor, effector binding domain"/>
    <property type="match status" value="1"/>
</dbReference>
<dbReference type="Pfam" id="PF06445">
    <property type="entry name" value="GyrI-like"/>
    <property type="match status" value="1"/>
</dbReference>
<dbReference type="Proteomes" id="UP000198860">
    <property type="component" value="Unassembled WGS sequence"/>
</dbReference>
<dbReference type="InterPro" id="IPR011256">
    <property type="entry name" value="Reg_factor_effector_dom_sf"/>
</dbReference>
<evidence type="ECO:0000259" key="1">
    <source>
        <dbReference type="SMART" id="SM00871"/>
    </source>
</evidence>
<dbReference type="InterPro" id="IPR029442">
    <property type="entry name" value="GyrI-like"/>
</dbReference>
<dbReference type="OrthoDB" id="2593454at2"/>
<accession>A0A1H0LGR2</accession>
<reference evidence="3" key="1">
    <citation type="submission" date="2016-10" db="EMBL/GenBank/DDBJ databases">
        <authorList>
            <person name="Varghese N."/>
            <person name="Submissions S."/>
        </authorList>
    </citation>
    <scope>NUCLEOTIDE SEQUENCE [LARGE SCALE GENOMIC DNA]</scope>
    <source>
        <strain evidence="3">CGMCC 1.3703</strain>
    </source>
</reference>
<dbReference type="SMART" id="SM00871">
    <property type="entry name" value="AraC_E_bind"/>
    <property type="match status" value="1"/>
</dbReference>
<gene>
    <name evidence="2" type="ORF">SAMN05421677_10721</name>
</gene>
<evidence type="ECO:0000313" key="2">
    <source>
        <dbReference type="EMBL" id="SDO67427.1"/>
    </source>
</evidence>
<dbReference type="GO" id="GO:0003677">
    <property type="term" value="F:DNA binding"/>
    <property type="evidence" value="ECO:0007669"/>
    <property type="project" value="UniProtKB-KW"/>
</dbReference>
<protein>
    <submittedName>
        <fullName evidence="2">Predicted transcriptional regulator YdeE, contains AraC-type DNA-binding domain</fullName>
    </submittedName>
</protein>
<dbReference type="STRING" id="240303.SAMN05421677_10721"/>
<name>A0A1H0LGR2_HALAD</name>
<dbReference type="EMBL" id="FNIZ01000007">
    <property type="protein sequence ID" value="SDO67427.1"/>
    <property type="molecule type" value="Genomic_DNA"/>
</dbReference>
<organism evidence="2 3">
    <name type="scientific">Halobacillus aidingensis</name>
    <dbReference type="NCBI Taxonomy" id="240303"/>
    <lineage>
        <taxon>Bacteria</taxon>
        <taxon>Bacillati</taxon>
        <taxon>Bacillota</taxon>
        <taxon>Bacilli</taxon>
        <taxon>Bacillales</taxon>
        <taxon>Bacillaceae</taxon>
        <taxon>Halobacillus</taxon>
    </lineage>
</organism>
<keyword evidence="2" id="KW-0238">DNA-binding</keyword>
<dbReference type="InterPro" id="IPR010499">
    <property type="entry name" value="AraC_E-bd"/>
</dbReference>
<sequence>MKMNNKVEEKEAFTLIGYRVVCDGEDYILEIPKAAEKLRRRFPDADVQVGAFIPGECKEEDDGYWIGVPMDQDATIPDDMDHLKIEKQTYVMTTYKGSNDGIREAYASLHEWMEREGYPRDLEAWHVEVYHSWQDKEQLHMELWETVRT</sequence>